<keyword evidence="4" id="KW-1185">Reference proteome</keyword>
<accession>A0ABW3TBV9</accession>
<dbReference type="Proteomes" id="UP001597151">
    <property type="component" value="Unassembled WGS sequence"/>
</dbReference>
<dbReference type="PROSITE" id="PS50990">
    <property type="entry name" value="PEPTIDASE_C39"/>
    <property type="match status" value="1"/>
</dbReference>
<organism evidence="3 4">
    <name type="scientific">Seohaeicola saemankumensis</name>
    <dbReference type="NCBI Taxonomy" id="481181"/>
    <lineage>
        <taxon>Bacteria</taxon>
        <taxon>Pseudomonadati</taxon>
        <taxon>Pseudomonadota</taxon>
        <taxon>Alphaproteobacteria</taxon>
        <taxon>Rhodobacterales</taxon>
        <taxon>Roseobacteraceae</taxon>
        <taxon>Seohaeicola</taxon>
    </lineage>
</organism>
<gene>
    <name evidence="3" type="ORF">ACFQ3C_07590</name>
</gene>
<dbReference type="CDD" id="cd02423">
    <property type="entry name" value="Peptidase_C39G"/>
    <property type="match status" value="1"/>
</dbReference>
<keyword evidence="1" id="KW-0732">Signal</keyword>
<name>A0ABW3TBV9_9RHOB</name>
<feature type="signal peptide" evidence="1">
    <location>
        <begin position="1"/>
        <end position="21"/>
    </location>
</feature>
<feature type="chain" id="PRO_5046007993" evidence="1">
    <location>
        <begin position="22"/>
        <end position="213"/>
    </location>
</feature>
<dbReference type="InterPro" id="IPR005074">
    <property type="entry name" value="Peptidase_C39"/>
</dbReference>
<feature type="domain" description="Peptidase C39" evidence="2">
    <location>
        <begin position="49"/>
        <end position="172"/>
    </location>
</feature>
<dbReference type="EMBL" id="JBHTKR010000003">
    <property type="protein sequence ID" value="MFD1194528.1"/>
    <property type="molecule type" value="Genomic_DNA"/>
</dbReference>
<reference evidence="4" key="1">
    <citation type="journal article" date="2019" name="Int. J. Syst. Evol. Microbiol.">
        <title>The Global Catalogue of Microorganisms (GCM) 10K type strain sequencing project: providing services to taxonomists for standard genome sequencing and annotation.</title>
        <authorList>
            <consortium name="The Broad Institute Genomics Platform"/>
            <consortium name="The Broad Institute Genome Sequencing Center for Infectious Disease"/>
            <person name="Wu L."/>
            <person name="Ma J."/>
        </authorList>
    </citation>
    <scope>NUCLEOTIDE SEQUENCE [LARGE SCALE GENOMIC DNA]</scope>
    <source>
        <strain evidence="4">CCUG 55328</strain>
    </source>
</reference>
<sequence>MPDLRLALCLVALLAAAPAKADMFPGDHLNGQPVVNTWKALRDFRIVKQQLDYSCGAASMATILNEFYGMSVTEEDVLTRMGATDRSSFQQLADVAPAYGVRAGGLMLSFDDLKQLKIPAIAYVQYRGEDHFTVIRGIRRDGVVHVADPSWGNRQLTAHQFRRMWEAPDTDGMPRGRILLLIPQDMSLAQIDETFFTQPQGWSLSLRAIPLSR</sequence>
<protein>
    <submittedName>
        <fullName evidence="3">C39 family peptidase</fullName>
    </submittedName>
</protein>
<evidence type="ECO:0000313" key="4">
    <source>
        <dbReference type="Proteomes" id="UP001597151"/>
    </source>
</evidence>
<evidence type="ECO:0000313" key="3">
    <source>
        <dbReference type="EMBL" id="MFD1194528.1"/>
    </source>
</evidence>
<evidence type="ECO:0000259" key="2">
    <source>
        <dbReference type="PROSITE" id="PS50990"/>
    </source>
</evidence>
<evidence type="ECO:0000256" key="1">
    <source>
        <dbReference type="SAM" id="SignalP"/>
    </source>
</evidence>
<dbReference type="RefSeq" id="WP_380790117.1">
    <property type="nucleotide sequence ID" value="NZ_JBHTKR010000003.1"/>
</dbReference>
<comment type="caution">
    <text evidence="3">The sequence shown here is derived from an EMBL/GenBank/DDBJ whole genome shotgun (WGS) entry which is preliminary data.</text>
</comment>
<proteinExistence type="predicted"/>
<dbReference type="Pfam" id="PF03412">
    <property type="entry name" value="Peptidase_C39"/>
    <property type="match status" value="1"/>
</dbReference>
<dbReference type="Gene3D" id="3.90.70.10">
    <property type="entry name" value="Cysteine proteinases"/>
    <property type="match status" value="1"/>
</dbReference>